<dbReference type="AlphaFoldDB" id="A0A512IR13"/>
<comment type="caution">
    <text evidence="1">The sequence shown here is derived from an EMBL/GenBank/DDBJ whole genome shotgun (WGS) entry which is preliminary data.</text>
</comment>
<sequence length="68" mass="6442">MSSIRAVLSSIRASWSPTAEPAGAGALGATAGTDLSAGAGWDDEIAVGAVDAVGAGEDGMKLSPAGLV</sequence>
<name>A0A512IR13_9HYPH</name>
<reference evidence="1 2" key="1">
    <citation type="submission" date="2019-07" db="EMBL/GenBank/DDBJ databases">
        <title>Whole genome shotgun sequence of Methylobacterium haplocladii NBRC 107714.</title>
        <authorList>
            <person name="Hosoyama A."/>
            <person name="Uohara A."/>
            <person name="Ohji S."/>
            <person name="Ichikawa N."/>
        </authorList>
    </citation>
    <scope>NUCLEOTIDE SEQUENCE [LARGE SCALE GENOMIC DNA]</scope>
    <source>
        <strain evidence="1 2">NBRC 107714</strain>
    </source>
</reference>
<dbReference type="Proteomes" id="UP000321258">
    <property type="component" value="Unassembled WGS sequence"/>
</dbReference>
<keyword evidence="2" id="KW-1185">Reference proteome</keyword>
<evidence type="ECO:0000313" key="2">
    <source>
        <dbReference type="Proteomes" id="UP000321258"/>
    </source>
</evidence>
<evidence type="ECO:0000313" key="1">
    <source>
        <dbReference type="EMBL" id="GEP00131.1"/>
    </source>
</evidence>
<organism evidence="1 2">
    <name type="scientific">Methylobacterium haplocladii</name>
    <dbReference type="NCBI Taxonomy" id="1176176"/>
    <lineage>
        <taxon>Bacteria</taxon>
        <taxon>Pseudomonadati</taxon>
        <taxon>Pseudomonadota</taxon>
        <taxon>Alphaproteobacteria</taxon>
        <taxon>Hyphomicrobiales</taxon>
        <taxon>Methylobacteriaceae</taxon>
        <taxon>Methylobacterium</taxon>
    </lineage>
</organism>
<protein>
    <submittedName>
        <fullName evidence="1">Uncharacterized protein</fullName>
    </submittedName>
</protein>
<dbReference type="EMBL" id="BJZT01000027">
    <property type="protein sequence ID" value="GEP00131.1"/>
    <property type="molecule type" value="Genomic_DNA"/>
</dbReference>
<gene>
    <name evidence="1" type="ORF">MHA02_25180</name>
</gene>
<accession>A0A512IR13</accession>
<proteinExistence type="predicted"/>